<keyword evidence="4 8" id="KW-1133">Transmembrane helix</keyword>
<evidence type="ECO:0000256" key="5">
    <source>
        <dbReference type="ARBA" id="ARBA00023136"/>
    </source>
</evidence>
<keyword evidence="6 8" id="KW-0675">Receptor</keyword>
<dbReference type="GO" id="GO:0030424">
    <property type="term" value="C:axon"/>
    <property type="evidence" value="ECO:0007669"/>
    <property type="project" value="TreeGrafter"/>
</dbReference>
<feature type="transmembrane region" description="Helical" evidence="8">
    <location>
        <begin position="274"/>
        <end position="293"/>
    </location>
</feature>
<name>A0A7R8UKU4_HERIL</name>
<evidence type="ECO:0000256" key="4">
    <source>
        <dbReference type="ARBA" id="ARBA00022989"/>
    </source>
</evidence>
<sequence>MMRVRSWHIGILSWLALPKYLLGRTVCCKGTLTTAIGIFITYMTPTMMISDLLIGIVNQHKLISFFDRFKKVDERLARESIRCCNNALTLRIRALLAVTFLGECILAILSFYFFHDPRNLESLLVFVAAIPTLVTTIEKVWFASLLFALKERFEAVNTYLDQTVDNYVQKNRINEMLNDSDSWDLGYLHKEIFMKNPQYVSSVKKPNKIIPVVPWDETIPVKVYNEEKKPNPEQKESDLNDTLKMEVRLNGFCQIHDEICELGKLLNRMWSLQMLLLMAYGFMSITAQFYFLYCNIVNQNIPVLFRSARNVVISSIFIVYTAGKCVYVIYLSWQTKLEARKTGVCYHKIANAVDENNFYEIINHLSLKLLNHTVNFTACGFFDLDMTTLYSVTGAITSYLIILIQFNLAAHRTKRPDNNSLITTTSTQPTL</sequence>
<protein>
    <recommendedName>
        <fullName evidence="8">Gustatory receptor</fullName>
    </recommendedName>
</protein>
<dbReference type="InParanoid" id="A0A7R8UKU4"/>
<keyword evidence="9" id="KW-0732">Signal</keyword>
<dbReference type="GO" id="GO:0030425">
    <property type="term" value="C:dendrite"/>
    <property type="evidence" value="ECO:0007669"/>
    <property type="project" value="TreeGrafter"/>
</dbReference>
<keyword evidence="3 8" id="KW-0812">Transmembrane</keyword>
<comment type="function">
    <text evidence="8">Gustatory receptor which mediates acceptance or avoidance behavior, depending on its substrates.</text>
</comment>
<dbReference type="GO" id="GO:0008049">
    <property type="term" value="P:male courtship behavior"/>
    <property type="evidence" value="ECO:0007669"/>
    <property type="project" value="TreeGrafter"/>
</dbReference>
<dbReference type="GO" id="GO:0043025">
    <property type="term" value="C:neuronal cell body"/>
    <property type="evidence" value="ECO:0007669"/>
    <property type="project" value="TreeGrafter"/>
</dbReference>
<organism evidence="10 11">
    <name type="scientific">Hermetia illucens</name>
    <name type="common">Black soldier fly</name>
    <dbReference type="NCBI Taxonomy" id="343691"/>
    <lineage>
        <taxon>Eukaryota</taxon>
        <taxon>Metazoa</taxon>
        <taxon>Ecdysozoa</taxon>
        <taxon>Arthropoda</taxon>
        <taxon>Hexapoda</taxon>
        <taxon>Insecta</taxon>
        <taxon>Pterygota</taxon>
        <taxon>Neoptera</taxon>
        <taxon>Endopterygota</taxon>
        <taxon>Diptera</taxon>
        <taxon>Brachycera</taxon>
        <taxon>Stratiomyomorpha</taxon>
        <taxon>Stratiomyidae</taxon>
        <taxon>Hermetiinae</taxon>
        <taxon>Hermetia</taxon>
    </lineage>
</organism>
<dbReference type="EMBL" id="LR899010">
    <property type="protein sequence ID" value="CAD7081877.1"/>
    <property type="molecule type" value="Genomic_DNA"/>
</dbReference>
<evidence type="ECO:0000256" key="6">
    <source>
        <dbReference type="ARBA" id="ARBA00023170"/>
    </source>
</evidence>
<dbReference type="PANTHER" id="PTHR21143">
    <property type="entry name" value="INVERTEBRATE GUSTATORY RECEPTOR"/>
    <property type="match status" value="1"/>
</dbReference>
<evidence type="ECO:0000313" key="10">
    <source>
        <dbReference type="EMBL" id="CAD7081877.1"/>
    </source>
</evidence>
<dbReference type="InterPro" id="IPR013604">
    <property type="entry name" value="7TM_chemorcpt"/>
</dbReference>
<comment type="similarity">
    <text evidence="8">Belongs to the insect chemoreceptor superfamily. Gustatory receptor (GR) family.</text>
</comment>
<dbReference type="GO" id="GO:0007165">
    <property type="term" value="P:signal transduction"/>
    <property type="evidence" value="ECO:0007669"/>
    <property type="project" value="UniProtKB-KW"/>
</dbReference>
<feature type="transmembrane region" description="Helical" evidence="8">
    <location>
        <begin position="33"/>
        <end position="57"/>
    </location>
</feature>
<reference evidence="10 11" key="1">
    <citation type="submission" date="2020-11" db="EMBL/GenBank/DDBJ databases">
        <authorList>
            <person name="Wallbank WR R."/>
            <person name="Pardo Diaz C."/>
            <person name="Kozak K."/>
            <person name="Martin S."/>
            <person name="Jiggins C."/>
            <person name="Moest M."/>
            <person name="Warren A I."/>
            <person name="Generalovic N T."/>
            <person name="Byers J.R.P. K."/>
            <person name="Montejo-Kovacevich G."/>
            <person name="Yen C E."/>
        </authorList>
    </citation>
    <scope>NUCLEOTIDE SEQUENCE [LARGE SCALE GENOMIC DNA]</scope>
</reference>
<feature type="transmembrane region" description="Helical" evidence="8">
    <location>
        <begin position="94"/>
        <end position="114"/>
    </location>
</feature>
<dbReference type="OrthoDB" id="6478931at2759"/>
<keyword evidence="5 8" id="KW-0472">Membrane</keyword>
<proteinExistence type="inferred from homology"/>
<evidence type="ECO:0000256" key="9">
    <source>
        <dbReference type="SAM" id="SignalP"/>
    </source>
</evidence>
<evidence type="ECO:0000256" key="1">
    <source>
        <dbReference type="ARBA" id="ARBA00004651"/>
    </source>
</evidence>
<feature type="transmembrane region" description="Helical" evidence="8">
    <location>
        <begin position="313"/>
        <end position="333"/>
    </location>
</feature>
<feature type="chain" id="PRO_5031559999" description="Gustatory receptor" evidence="9">
    <location>
        <begin position="24"/>
        <end position="431"/>
    </location>
</feature>
<keyword evidence="2 8" id="KW-1003">Cell membrane</keyword>
<dbReference type="GO" id="GO:0050909">
    <property type="term" value="P:sensory perception of taste"/>
    <property type="evidence" value="ECO:0007669"/>
    <property type="project" value="InterPro"/>
</dbReference>
<comment type="caution">
    <text evidence="8">Lacks conserved residue(s) required for the propagation of feature annotation.</text>
</comment>
<keyword evidence="7 8" id="KW-0807">Transducer</keyword>
<dbReference type="FunCoup" id="A0A7R8UKU4">
    <property type="interactions" value="8"/>
</dbReference>
<evidence type="ECO:0000256" key="2">
    <source>
        <dbReference type="ARBA" id="ARBA00022475"/>
    </source>
</evidence>
<dbReference type="AlphaFoldDB" id="A0A7R8UKU4"/>
<dbReference type="Proteomes" id="UP000594454">
    <property type="component" value="Chromosome 2"/>
</dbReference>
<feature type="transmembrane region" description="Helical" evidence="8">
    <location>
        <begin position="126"/>
        <end position="149"/>
    </location>
</feature>
<evidence type="ECO:0000313" key="11">
    <source>
        <dbReference type="Proteomes" id="UP000594454"/>
    </source>
</evidence>
<evidence type="ECO:0000256" key="7">
    <source>
        <dbReference type="ARBA" id="ARBA00023224"/>
    </source>
</evidence>
<gene>
    <name evidence="10" type="ORF">HERILL_LOCUS4960</name>
</gene>
<feature type="signal peptide" evidence="9">
    <location>
        <begin position="1"/>
        <end position="23"/>
    </location>
</feature>
<keyword evidence="11" id="KW-1185">Reference proteome</keyword>
<dbReference type="GO" id="GO:0007635">
    <property type="term" value="P:chemosensory behavior"/>
    <property type="evidence" value="ECO:0007669"/>
    <property type="project" value="TreeGrafter"/>
</dbReference>
<dbReference type="Pfam" id="PF08395">
    <property type="entry name" value="7tm_7"/>
    <property type="match status" value="1"/>
</dbReference>
<evidence type="ECO:0000256" key="8">
    <source>
        <dbReference type="RuleBase" id="RU363108"/>
    </source>
</evidence>
<dbReference type="GO" id="GO:0005886">
    <property type="term" value="C:plasma membrane"/>
    <property type="evidence" value="ECO:0007669"/>
    <property type="project" value="UniProtKB-SubCell"/>
</dbReference>
<dbReference type="PANTHER" id="PTHR21143:SF128">
    <property type="entry name" value="GUSTATORY RECEPTOR FOR BITTER TASTE 66A"/>
    <property type="match status" value="1"/>
</dbReference>
<accession>A0A7R8UKU4</accession>
<comment type="subcellular location">
    <subcellularLocation>
        <location evidence="1 8">Cell membrane</location>
        <topology evidence="1 8">Multi-pass membrane protein</topology>
    </subcellularLocation>
</comment>
<evidence type="ECO:0000256" key="3">
    <source>
        <dbReference type="ARBA" id="ARBA00022692"/>
    </source>
</evidence>